<feature type="non-terminal residue" evidence="2">
    <location>
        <position position="532"/>
    </location>
</feature>
<gene>
    <name evidence="2" type="ORF">KH142_09405</name>
</gene>
<dbReference type="AlphaFoldDB" id="A0A943V2J6"/>
<evidence type="ECO:0000256" key="1">
    <source>
        <dbReference type="SAM" id="Phobius"/>
    </source>
</evidence>
<feature type="transmembrane region" description="Helical" evidence="1">
    <location>
        <begin position="199"/>
        <end position="220"/>
    </location>
</feature>
<keyword evidence="1" id="KW-0812">Transmembrane</keyword>
<accession>A0A943V2J6</accession>
<feature type="transmembrane region" description="Helical" evidence="1">
    <location>
        <begin position="273"/>
        <end position="292"/>
    </location>
</feature>
<organism evidence="2 3">
    <name type="scientific">Slackia piriformis</name>
    <dbReference type="NCBI Taxonomy" id="626934"/>
    <lineage>
        <taxon>Bacteria</taxon>
        <taxon>Bacillati</taxon>
        <taxon>Actinomycetota</taxon>
        <taxon>Coriobacteriia</taxon>
        <taxon>Eggerthellales</taxon>
        <taxon>Eggerthellaceae</taxon>
        <taxon>Slackia</taxon>
    </lineage>
</organism>
<name>A0A943V2J6_9ACTN</name>
<protein>
    <submittedName>
        <fullName evidence="2">Arylsulfatase</fullName>
    </submittedName>
</protein>
<feature type="transmembrane region" description="Helical" evidence="1">
    <location>
        <begin position="46"/>
        <end position="69"/>
    </location>
</feature>
<feature type="transmembrane region" description="Helical" evidence="1">
    <location>
        <begin position="12"/>
        <end position="34"/>
    </location>
</feature>
<keyword evidence="1" id="KW-0472">Membrane</keyword>
<dbReference type="Proteomes" id="UP000727506">
    <property type="component" value="Unassembled WGS sequence"/>
</dbReference>
<evidence type="ECO:0000313" key="3">
    <source>
        <dbReference type="Proteomes" id="UP000727506"/>
    </source>
</evidence>
<evidence type="ECO:0000313" key="2">
    <source>
        <dbReference type="EMBL" id="MBS6941660.1"/>
    </source>
</evidence>
<proteinExistence type="predicted"/>
<feature type="transmembrane region" description="Helical" evidence="1">
    <location>
        <begin position="136"/>
        <end position="153"/>
    </location>
</feature>
<sequence length="532" mass="56727">MTARTVSPVRARALLGCADAFAVVAIVTVAASGFVHTAYAYVDPSVMTYTIQALAGVAVALSAVLGVAWRRLRRLLLKVLKIDENAGKQVDAPAHRLDPSAADYASSIERADARARQMKISMRTAKPEKLCWSSRLLFALAASAMLFFTVMVASPLEIVAASPESLLFGVRDVWVPLAVCALALTVLLACALSCLRGRAFAVAFACVASLGIAAYVQALFLNVSLPPADGNAVDWGSHGAMFVISGAVWIALIVGAVAFSLKKSLVFKGVASALCLFGIAAQSVSLALVLAAPGPGGYTPLQGKPAVTMEGVSEVSDENNTIVFVLDTFDTAFLRQAVEADPACLDGFTGFTWFENSTGSMIPTRYAMSTLLTGRTLGPDDASYSTSLIADWYTQHNLLDDIAAQGYRVDLYATDIYDALAALSEKAHNVHALEYAVDAPAAVAELVKCALYRDLPWAFKPLCWFYTDEVNNAVLDQDASDEASAVWKMDDAGYDDLLEEKGLTSVDMQEKGSFRVIHLAGTHAPYTIDRYG</sequence>
<reference evidence="2" key="1">
    <citation type="submission" date="2021-02" db="EMBL/GenBank/DDBJ databases">
        <title>Infant gut strain persistence is associated with maternal origin, phylogeny, and functional potential including surface adhesion and iron acquisition.</title>
        <authorList>
            <person name="Lou Y.C."/>
        </authorList>
    </citation>
    <scope>NUCLEOTIDE SEQUENCE</scope>
    <source>
        <strain evidence="2">L2_039_000G1_dasL2_039_000G1_concoct_11</strain>
    </source>
</reference>
<keyword evidence="1" id="KW-1133">Transmembrane helix</keyword>
<dbReference type="EMBL" id="JAGZSV010000258">
    <property type="protein sequence ID" value="MBS6941660.1"/>
    <property type="molecule type" value="Genomic_DNA"/>
</dbReference>
<feature type="transmembrane region" description="Helical" evidence="1">
    <location>
        <begin position="240"/>
        <end position="261"/>
    </location>
</feature>
<feature type="transmembrane region" description="Helical" evidence="1">
    <location>
        <begin position="173"/>
        <end position="192"/>
    </location>
</feature>
<comment type="caution">
    <text evidence="2">The sequence shown here is derived from an EMBL/GenBank/DDBJ whole genome shotgun (WGS) entry which is preliminary data.</text>
</comment>